<evidence type="ECO:0000256" key="8">
    <source>
        <dbReference type="ARBA" id="ARBA00040626"/>
    </source>
</evidence>
<dbReference type="EMBL" id="HG316454">
    <property type="protein sequence ID" value="CDF87725.1"/>
    <property type="molecule type" value="Genomic_DNA"/>
</dbReference>
<dbReference type="GO" id="GO:0160143">
    <property type="term" value="F:21S rRNA pseudouridine(2819) synthase activity"/>
    <property type="evidence" value="ECO:0007669"/>
    <property type="project" value="UniProtKB-EC"/>
</dbReference>
<dbReference type="GO" id="GO:0000455">
    <property type="term" value="P:enzyme-directed rRNA pseudouridine synthesis"/>
    <property type="evidence" value="ECO:0007669"/>
    <property type="project" value="TreeGrafter"/>
</dbReference>
<organism evidence="13 14">
    <name type="scientific">Zygosaccharomyces bailii (strain CLIB 213 / ATCC 58445 / CBS 680 / BCRC 21525 / NBRC 1098 / NCYC 1416 / NRRL Y-2227)</name>
    <dbReference type="NCBI Taxonomy" id="1333698"/>
    <lineage>
        <taxon>Eukaryota</taxon>
        <taxon>Fungi</taxon>
        <taxon>Dikarya</taxon>
        <taxon>Ascomycota</taxon>
        <taxon>Saccharomycotina</taxon>
        <taxon>Saccharomycetes</taxon>
        <taxon>Saccharomycetales</taxon>
        <taxon>Saccharomycetaceae</taxon>
        <taxon>Zygosaccharomyces</taxon>
    </lineage>
</organism>
<dbReference type="GO" id="GO:0003723">
    <property type="term" value="F:RNA binding"/>
    <property type="evidence" value="ECO:0007669"/>
    <property type="project" value="InterPro"/>
</dbReference>
<comment type="subcellular location">
    <subcellularLocation>
        <location evidence="1">Mitochondrion</location>
    </subcellularLocation>
</comment>
<protein>
    <recommendedName>
        <fullName evidence="8">21S rRNA pseudouridine(2819) synthase</fullName>
        <ecNumber evidence="7">5.4.99.43</ecNumber>
    </recommendedName>
    <alternativeName>
        <fullName evidence="10">Pseudouridine synthase 5</fullName>
    </alternativeName>
    <alternativeName>
        <fullName evidence="9">Pseudouridylate synthase PUS5</fullName>
    </alternativeName>
    <alternativeName>
        <fullName evidence="11">Uracil hydrolyase PUS5</fullName>
    </alternativeName>
</protein>
<evidence type="ECO:0000256" key="10">
    <source>
        <dbReference type="ARBA" id="ARBA00041978"/>
    </source>
</evidence>
<dbReference type="Pfam" id="PF00849">
    <property type="entry name" value="PseudoU_synth_2"/>
    <property type="match status" value="1"/>
</dbReference>
<evidence type="ECO:0000256" key="1">
    <source>
        <dbReference type="ARBA" id="ARBA00004173"/>
    </source>
</evidence>
<proteinExistence type="inferred from homology"/>
<evidence type="ECO:0000256" key="4">
    <source>
        <dbReference type="ARBA" id="ARBA00023235"/>
    </source>
</evidence>
<evidence type="ECO:0000256" key="9">
    <source>
        <dbReference type="ARBA" id="ARBA00041561"/>
    </source>
</evidence>
<evidence type="ECO:0000256" key="6">
    <source>
        <dbReference type="ARBA" id="ARBA00037513"/>
    </source>
</evidence>
<dbReference type="InterPro" id="IPR020103">
    <property type="entry name" value="PsdUridine_synth_cat_dom_sf"/>
</dbReference>
<comment type="similarity">
    <text evidence="2">Belongs to the pseudouridine synthase RluA family.</text>
</comment>
<dbReference type="PANTHER" id="PTHR21600">
    <property type="entry name" value="MITOCHONDRIAL RNA PSEUDOURIDINE SYNTHASE"/>
    <property type="match status" value="1"/>
</dbReference>
<evidence type="ECO:0000259" key="12">
    <source>
        <dbReference type="Pfam" id="PF00849"/>
    </source>
</evidence>
<feature type="domain" description="Pseudouridine synthase RsuA/RluA-like" evidence="12">
    <location>
        <begin position="17"/>
        <end position="170"/>
    </location>
</feature>
<reference evidence="14" key="1">
    <citation type="journal article" date="2013" name="Genome Announc.">
        <title>Genome sequence of the food spoilage yeast Zygosaccharomyces bailii CLIB 213(T).</title>
        <authorList>
            <person name="Galeote V."/>
            <person name="Bigey F."/>
            <person name="Devillers H."/>
            <person name="Neuveglise C."/>
            <person name="Dequin S."/>
        </authorList>
    </citation>
    <scope>NUCLEOTIDE SEQUENCE [LARGE SCALE GENOMIC DNA]</scope>
    <source>
        <strain evidence="14">CLIB 213 / ATCC 58445 / CBS 680 / CCRC 21525 / NBRC 1098 / NCYC 1416 / NRRL Y-2227</strain>
    </source>
</reference>
<accession>A0A8J2SZV3</accession>
<name>A0A8J2SZV3_ZYGB2</name>
<comment type="catalytic activity">
    <reaction evidence="5">
        <text>uridine(2819) in 21S rRNA = pseudouridine(2819) in 21S rRNA</text>
        <dbReference type="Rhea" id="RHEA:42556"/>
        <dbReference type="Rhea" id="RHEA-COMP:10113"/>
        <dbReference type="Rhea" id="RHEA-COMP:10114"/>
        <dbReference type="ChEBI" id="CHEBI:65314"/>
        <dbReference type="ChEBI" id="CHEBI:65315"/>
        <dbReference type="EC" id="5.4.99.43"/>
    </reaction>
</comment>
<keyword evidence="14" id="KW-1185">Reference proteome</keyword>
<evidence type="ECO:0000313" key="14">
    <source>
        <dbReference type="Proteomes" id="UP000019375"/>
    </source>
</evidence>
<evidence type="ECO:0000256" key="11">
    <source>
        <dbReference type="ARBA" id="ARBA00042700"/>
    </source>
</evidence>
<gene>
    <name evidence="13" type="ORF">BN860_13014g</name>
</gene>
<dbReference type="InterPro" id="IPR006224">
    <property type="entry name" value="PsdUridine_synth_RluA-like_CS"/>
</dbReference>
<evidence type="ECO:0000256" key="2">
    <source>
        <dbReference type="ARBA" id="ARBA00010876"/>
    </source>
</evidence>
<dbReference type="PROSITE" id="PS01129">
    <property type="entry name" value="PSI_RLU"/>
    <property type="match status" value="1"/>
</dbReference>
<keyword evidence="4" id="KW-0413">Isomerase</keyword>
<dbReference type="InterPro" id="IPR050188">
    <property type="entry name" value="RluA_PseudoU_synthase"/>
</dbReference>
<sequence>MIREKKPFLQIVYECNNYLLVNKPPNVLSQPPDSTRWFLRGIYKNQHDNSCKVLLDELRAQRFLQSKDIMEWRLVQRLDCCVTGGILIAKNKNAAACFSRNLKLGGNKGFKLKRKYVAMVQEIPDSKIHLKDYGLINKNGMISKYRRFDENCILVELVTGKKHQVRQHLSKELKQPILNDVKYSGLQIAGADSEQIALHCAFVKTLIGQQNREHLIPMIFRNDGTLWDRRYLEANGHFIPEIEKMLLKDWDL</sequence>
<evidence type="ECO:0000256" key="3">
    <source>
        <dbReference type="ARBA" id="ARBA00023128"/>
    </source>
</evidence>
<dbReference type="OrthoDB" id="428658at2759"/>
<dbReference type="PANTHER" id="PTHR21600:SF81">
    <property type="entry name" value="21S RRNA PSEUDOURIDINE(2819) SYNTHASE"/>
    <property type="match status" value="1"/>
</dbReference>
<dbReference type="SUPFAM" id="SSF55120">
    <property type="entry name" value="Pseudouridine synthase"/>
    <property type="match status" value="1"/>
</dbReference>
<keyword evidence="3" id="KW-0496">Mitochondrion</keyword>
<evidence type="ECO:0000256" key="7">
    <source>
        <dbReference type="ARBA" id="ARBA00038947"/>
    </source>
</evidence>
<dbReference type="Gene3D" id="3.30.2350.10">
    <property type="entry name" value="Pseudouridine synthase"/>
    <property type="match status" value="1"/>
</dbReference>
<dbReference type="EC" id="5.4.99.43" evidence="7"/>
<evidence type="ECO:0000313" key="13">
    <source>
        <dbReference type="EMBL" id="CDF87725.1"/>
    </source>
</evidence>
<evidence type="ECO:0000256" key="5">
    <source>
        <dbReference type="ARBA" id="ARBA00036927"/>
    </source>
</evidence>
<dbReference type="InterPro" id="IPR006145">
    <property type="entry name" value="PsdUridine_synth_RsuA/RluA"/>
</dbReference>
<comment type="function">
    <text evidence="6">Pseudouridylate synthase responsible for the pseudouridine-2819 formation in mitochondrial 21S rRNA. May modulate the efficiency or the fidelity of the mitochondrial translation machinery.</text>
</comment>
<dbReference type="AlphaFoldDB" id="A0A8J2SZV3"/>
<dbReference type="GO" id="GO:0005739">
    <property type="term" value="C:mitochondrion"/>
    <property type="evidence" value="ECO:0007669"/>
    <property type="project" value="UniProtKB-SubCell"/>
</dbReference>
<dbReference type="CDD" id="cd02869">
    <property type="entry name" value="PseudoU_synth_RluA_like"/>
    <property type="match status" value="1"/>
</dbReference>
<dbReference type="Proteomes" id="UP000019375">
    <property type="component" value="Unassembled WGS sequence"/>
</dbReference>